<dbReference type="Gene3D" id="3.30.110.60">
    <property type="entry name" value="YhbY-like"/>
    <property type="match status" value="1"/>
</dbReference>
<sequence length="96" mass="10545">MLTSKQRAKLRGLASTEDTILQVGKGGVADTLVRQVDDALTARELIKLRVLETCPESVREAAERLAAAANAEVVQVIGGKFVLYRRNDKKPRIELD</sequence>
<dbReference type="InterPro" id="IPR001890">
    <property type="entry name" value="RNA-binding_CRM"/>
</dbReference>
<dbReference type="AlphaFoldDB" id="A0A174QZD2"/>
<keyword evidence="1 2" id="KW-0694">RNA-binding</keyword>
<name>A0A174QZD2_9FIRM</name>
<evidence type="ECO:0000313" key="8">
    <source>
        <dbReference type="Proteomes" id="UP000196386"/>
    </source>
</evidence>
<accession>A0A174QZD2</accession>
<dbReference type="GO" id="GO:0003723">
    <property type="term" value="F:RNA binding"/>
    <property type="evidence" value="ECO:0007669"/>
    <property type="project" value="UniProtKB-UniRule"/>
</dbReference>
<dbReference type="Proteomes" id="UP000196386">
    <property type="component" value="Unassembled WGS sequence"/>
</dbReference>
<proteinExistence type="predicted"/>
<evidence type="ECO:0000313" key="9">
    <source>
        <dbReference type="Proteomes" id="UP000260828"/>
    </source>
</evidence>
<dbReference type="InterPro" id="IPR017924">
    <property type="entry name" value="RNA-binding_YhbY"/>
</dbReference>
<dbReference type="SMART" id="SM01103">
    <property type="entry name" value="CRS1_YhbY"/>
    <property type="match status" value="1"/>
</dbReference>
<protein>
    <submittedName>
        <fullName evidence="4 5">RNA-binding protein</fullName>
    </submittedName>
    <submittedName>
        <fullName evidence="6">Ribosome assembly RNA-binding protein YhbY</fullName>
    </submittedName>
</protein>
<dbReference type="RefSeq" id="WP_006875897.1">
    <property type="nucleotide sequence ID" value="NZ_CABIWA010000013.1"/>
</dbReference>
<evidence type="ECO:0000313" key="7">
    <source>
        <dbReference type="Proteomes" id="UP000095765"/>
    </source>
</evidence>
<organism evidence="4 7">
    <name type="scientific">Anaerotruncus colihominis</name>
    <dbReference type="NCBI Taxonomy" id="169435"/>
    <lineage>
        <taxon>Bacteria</taxon>
        <taxon>Bacillati</taxon>
        <taxon>Bacillota</taxon>
        <taxon>Clostridia</taxon>
        <taxon>Eubacteriales</taxon>
        <taxon>Oscillospiraceae</taxon>
        <taxon>Anaerotruncus</taxon>
    </lineage>
</organism>
<dbReference type="SUPFAM" id="SSF75471">
    <property type="entry name" value="YhbY-like"/>
    <property type="match status" value="1"/>
</dbReference>
<evidence type="ECO:0000313" key="5">
    <source>
        <dbReference type="EMBL" id="OUP69985.1"/>
    </source>
</evidence>
<reference evidence="5" key="3">
    <citation type="journal article" date="2018" name="BMC Genomics">
        <title>Whole genome sequencing and function prediction of 133 gut anaerobes isolated from chicken caecum in pure cultures.</title>
        <authorList>
            <person name="Medvecky M."/>
            <person name="Cejkova D."/>
            <person name="Polansky O."/>
            <person name="Karasova D."/>
            <person name="Kubasova T."/>
            <person name="Cizek A."/>
            <person name="Rychlik I."/>
        </authorList>
    </citation>
    <scope>NUCLEOTIDE SEQUENCE</scope>
    <source>
        <strain evidence="5">An175</strain>
    </source>
</reference>
<reference evidence="4 7" key="1">
    <citation type="submission" date="2015-09" db="EMBL/GenBank/DDBJ databases">
        <authorList>
            <consortium name="Pathogen Informatics"/>
        </authorList>
    </citation>
    <scope>NUCLEOTIDE SEQUENCE [LARGE SCALE GENOMIC DNA]</scope>
    <source>
        <strain evidence="4 7">2789STDY5834939</strain>
    </source>
</reference>
<evidence type="ECO:0000256" key="2">
    <source>
        <dbReference type="PROSITE-ProRule" id="PRU00626"/>
    </source>
</evidence>
<dbReference type="InterPro" id="IPR035920">
    <property type="entry name" value="YhbY-like_sf"/>
</dbReference>
<feature type="domain" description="CRM" evidence="3">
    <location>
        <begin position="1"/>
        <end position="96"/>
    </location>
</feature>
<dbReference type="NCBIfam" id="TIGR00253">
    <property type="entry name" value="RNA_bind_YhbY"/>
    <property type="match status" value="1"/>
</dbReference>
<dbReference type="EMBL" id="NFKP01000006">
    <property type="protein sequence ID" value="OUP69985.1"/>
    <property type="molecule type" value="Genomic_DNA"/>
</dbReference>
<dbReference type="OrthoDB" id="9797519at2"/>
<dbReference type="Proteomes" id="UP000260828">
    <property type="component" value="Unassembled WGS sequence"/>
</dbReference>
<dbReference type="EMBL" id="QVME01000001">
    <property type="protein sequence ID" value="RGE69521.1"/>
    <property type="molecule type" value="Genomic_DNA"/>
</dbReference>
<reference evidence="6 9" key="4">
    <citation type="submission" date="2018-08" db="EMBL/GenBank/DDBJ databases">
        <title>A genome reference for cultivated species of the human gut microbiota.</title>
        <authorList>
            <person name="Zou Y."/>
            <person name="Xue W."/>
            <person name="Luo G."/>
        </authorList>
    </citation>
    <scope>NUCLEOTIDE SEQUENCE [LARGE SCALE GENOMIC DNA]</scope>
    <source>
        <strain evidence="6 9">TF05-12AC</strain>
    </source>
</reference>
<dbReference type="Proteomes" id="UP000095765">
    <property type="component" value="Unassembled WGS sequence"/>
</dbReference>
<dbReference type="PANTHER" id="PTHR40065:SF3">
    <property type="entry name" value="RNA-BINDING PROTEIN YHBY"/>
    <property type="match status" value="1"/>
</dbReference>
<dbReference type="GeneID" id="72462420"/>
<evidence type="ECO:0000256" key="1">
    <source>
        <dbReference type="ARBA" id="ARBA00022884"/>
    </source>
</evidence>
<dbReference type="EMBL" id="CZBE01000011">
    <property type="protein sequence ID" value="CUP75549.1"/>
    <property type="molecule type" value="Genomic_DNA"/>
</dbReference>
<evidence type="ECO:0000259" key="3">
    <source>
        <dbReference type="PROSITE" id="PS51295"/>
    </source>
</evidence>
<evidence type="ECO:0000313" key="6">
    <source>
        <dbReference type="EMBL" id="RGE69521.1"/>
    </source>
</evidence>
<dbReference type="PANTHER" id="PTHR40065">
    <property type="entry name" value="RNA-BINDING PROTEIN YHBY"/>
    <property type="match status" value="1"/>
</dbReference>
<gene>
    <name evidence="4" type="primary">yhbY</name>
    <name evidence="5" type="ORF">B5F11_06565</name>
    <name evidence="6" type="ORF">DXC40_00085</name>
    <name evidence="4" type="ORF">ERS852551_01837</name>
</gene>
<dbReference type="PROSITE" id="PS51295">
    <property type="entry name" value="CRM"/>
    <property type="match status" value="1"/>
</dbReference>
<evidence type="ECO:0000313" key="4">
    <source>
        <dbReference type="EMBL" id="CUP75549.1"/>
    </source>
</evidence>
<dbReference type="InterPro" id="IPR051925">
    <property type="entry name" value="RNA-binding_domain"/>
</dbReference>
<reference evidence="8" key="2">
    <citation type="submission" date="2017-04" db="EMBL/GenBank/DDBJ databases">
        <title>Function of individual gut microbiota members based on whole genome sequencing of pure cultures obtained from chicken caecum.</title>
        <authorList>
            <person name="Medvecky M."/>
            <person name="Cejkova D."/>
            <person name="Polansky O."/>
            <person name="Karasova D."/>
            <person name="Kubasova T."/>
            <person name="Cizek A."/>
            <person name="Rychlik I."/>
        </authorList>
    </citation>
    <scope>NUCLEOTIDE SEQUENCE [LARGE SCALE GENOMIC DNA]</scope>
    <source>
        <strain evidence="8">An175</strain>
    </source>
</reference>
<dbReference type="Pfam" id="PF01985">
    <property type="entry name" value="CRS1_YhbY"/>
    <property type="match status" value="1"/>
</dbReference>